<feature type="compositionally biased region" description="Low complexity" evidence="1">
    <location>
        <begin position="9"/>
        <end position="19"/>
    </location>
</feature>
<keyword evidence="3" id="KW-1185">Reference proteome</keyword>
<feature type="compositionally biased region" description="Pro residues" evidence="1">
    <location>
        <begin position="44"/>
        <end position="53"/>
    </location>
</feature>
<proteinExistence type="predicted"/>
<organism evidence="2 3">
    <name type="scientific">Lactuca saligna</name>
    <name type="common">Willowleaf lettuce</name>
    <dbReference type="NCBI Taxonomy" id="75948"/>
    <lineage>
        <taxon>Eukaryota</taxon>
        <taxon>Viridiplantae</taxon>
        <taxon>Streptophyta</taxon>
        <taxon>Embryophyta</taxon>
        <taxon>Tracheophyta</taxon>
        <taxon>Spermatophyta</taxon>
        <taxon>Magnoliopsida</taxon>
        <taxon>eudicotyledons</taxon>
        <taxon>Gunneridae</taxon>
        <taxon>Pentapetalae</taxon>
        <taxon>asterids</taxon>
        <taxon>campanulids</taxon>
        <taxon>Asterales</taxon>
        <taxon>Asteraceae</taxon>
        <taxon>Cichorioideae</taxon>
        <taxon>Cichorieae</taxon>
        <taxon>Lactucinae</taxon>
        <taxon>Lactuca</taxon>
    </lineage>
</organism>
<dbReference type="AlphaFoldDB" id="A0AA36DZ15"/>
<evidence type="ECO:0000313" key="3">
    <source>
        <dbReference type="Proteomes" id="UP001177003"/>
    </source>
</evidence>
<sequence>MMNKHIRFSTTSLSSSSVDDSVKRGSTPPFMETVEPMIQEEIPPKPTSPPPPQAKTVPSRPTPINTFAFHQGDNHNPPPCPSTNLPPPFHSPPCICLPPSNSPPQSDAAKKEENNQKGPHPIQL</sequence>
<gene>
    <name evidence="2" type="ORF">LSALG_LOCUS15865</name>
</gene>
<dbReference type="EMBL" id="OX465079">
    <property type="protein sequence ID" value="CAI9275847.1"/>
    <property type="molecule type" value="Genomic_DNA"/>
</dbReference>
<reference evidence="2" key="1">
    <citation type="submission" date="2023-04" db="EMBL/GenBank/DDBJ databases">
        <authorList>
            <person name="Vijverberg K."/>
            <person name="Xiong W."/>
            <person name="Schranz E."/>
        </authorList>
    </citation>
    <scope>NUCLEOTIDE SEQUENCE</scope>
</reference>
<feature type="region of interest" description="Disordered" evidence="1">
    <location>
        <begin position="1"/>
        <end position="124"/>
    </location>
</feature>
<name>A0AA36DZ15_LACSI</name>
<feature type="compositionally biased region" description="Pro residues" evidence="1">
    <location>
        <begin position="76"/>
        <end position="91"/>
    </location>
</feature>
<evidence type="ECO:0000313" key="2">
    <source>
        <dbReference type="EMBL" id="CAI9275847.1"/>
    </source>
</evidence>
<protein>
    <submittedName>
        <fullName evidence="2">Uncharacterized protein</fullName>
    </submittedName>
</protein>
<evidence type="ECO:0000256" key="1">
    <source>
        <dbReference type="SAM" id="MobiDB-lite"/>
    </source>
</evidence>
<accession>A0AA36DZ15</accession>
<dbReference type="Proteomes" id="UP001177003">
    <property type="component" value="Chromosome 3"/>
</dbReference>